<evidence type="ECO:0000313" key="3">
    <source>
        <dbReference type="Proteomes" id="UP000326950"/>
    </source>
</evidence>
<dbReference type="SUPFAM" id="SSF47336">
    <property type="entry name" value="ACP-like"/>
    <property type="match status" value="1"/>
</dbReference>
<dbReference type="Pfam" id="PF00550">
    <property type="entry name" value="PP-binding"/>
    <property type="match status" value="1"/>
</dbReference>
<dbReference type="Gene3D" id="1.10.1200.10">
    <property type="entry name" value="ACP-like"/>
    <property type="match status" value="1"/>
</dbReference>
<evidence type="ECO:0000313" key="2">
    <source>
        <dbReference type="EMBL" id="KAE8160061.1"/>
    </source>
</evidence>
<dbReference type="EMBL" id="ML738664">
    <property type="protein sequence ID" value="KAE8160061.1"/>
    <property type="molecule type" value="Genomic_DNA"/>
</dbReference>
<keyword evidence="3" id="KW-1185">Reference proteome</keyword>
<sequence>MDYSTTNEFKKALRSLEGESHAAEEMNYILAPVTHSEPEIRPSEGDFPTALQIISEESGRAVADLTDDVVSADMGIDSLLSLIIVSGFREELGLDRLPQNFYELCDSFNIFGKLS</sequence>
<proteinExistence type="predicted"/>
<dbReference type="OrthoDB" id="329835at2759"/>
<dbReference type="Proteomes" id="UP000326950">
    <property type="component" value="Unassembled WGS sequence"/>
</dbReference>
<dbReference type="InterPro" id="IPR036736">
    <property type="entry name" value="ACP-like_sf"/>
</dbReference>
<feature type="domain" description="Carrier" evidence="1">
    <location>
        <begin position="51"/>
        <end position="103"/>
    </location>
</feature>
<organism evidence="2 3">
    <name type="scientific">Aspergillus tamarii</name>
    <dbReference type="NCBI Taxonomy" id="41984"/>
    <lineage>
        <taxon>Eukaryota</taxon>
        <taxon>Fungi</taxon>
        <taxon>Dikarya</taxon>
        <taxon>Ascomycota</taxon>
        <taxon>Pezizomycotina</taxon>
        <taxon>Eurotiomycetes</taxon>
        <taxon>Eurotiomycetidae</taxon>
        <taxon>Eurotiales</taxon>
        <taxon>Aspergillaceae</taxon>
        <taxon>Aspergillus</taxon>
        <taxon>Aspergillus subgen. Circumdati</taxon>
    </lineage>
</organism>
<name>A0A5N6UPT9_ASPTM</name>
<dbReference type="InterPro" id="IPR009081">
    <property type="entry name" value="PP-bd_ACP"/>
</dbReference>
<evidence type="ECO:0000259" key="1">
    <source>
        <dbReference type="Pfam" id="PF00550"/>
    </source>
</evidence>
<protein>
    <recommendedName>
        <fullName evidence="1">Carrier domain-containing protein</fullName>
    </recommendedName>
</protein>
<gene>
    <name evidence="2" type="ORF">BDV40DRAFT_226599</name>
</gene>
<reference evidence="2 3" key="1">
    <citation type="submission" date="2019-04" db="EMBL/GenBank/DDBJ databases">
        <title>Friends and foes A comparative genomics study of 23 Aspergillus species from section Flavi.</title>
        <authorList>
            <consortium name="DOE Joint Genome Institute"/>
            <person name="Kjaerbolling I."/>
            <person name="Vesth T."/>
            <person name="Frisvad J.C."/>
            <person name="Nybo J.L."/>
            <person name="Theobald S."/>
            <person name="Kildgaard S."/>
            <person name="Isbrandt T."/>
            <person name="Kuo A."/>
            <person name="Sato A."/>
            <person name="Lyhne E.K."/>
            <person name="Kogle M.E."/>
            <person name="Wiebenga A."/>
            <person name="Kun R.S."/>
            <person name="Lubbers R.J."/>
            <person name="Makela M.R."/>
            <person name="Barry K."/>
            <person name="Chovatia M."/>
            <person name="Clum A."/>
            <person name="Daum C."/>
            <person name="Haridas S."/>
            <person name="He G."/>
            <person name="LaButti K."/>
            <person name="Lipzen A."/>
            <person name="Mondo S."/>
            <person name="Riley R."/>
            <person name="Salamov A."/>
            <person name="Simmons B.A."/>
            <person name="Magnuson J.K."/>
            <person name="Henrissat B."/>
            <person name="Mortensen U.H."/>
            <person name="Larsen T.O."/>
            <person name="Devries R.P."/>
            <person name="Grigoriev I.V."/>
            <person name="Machida M."/>
            <person name="Baker S.E."/>
            <person name="Andersen M.R."/>
        </authorList>
    </citation>
    <scope>NUCLEOTIDE SEQUENCE [LARGE SCALE GENOMIC DNA]</scope>
    <source>
        <strain evidence="2 3">CBS 117626</strain>
    </source>
</reference>
<dbReference type="AlphaFoldDB" id="A0A5N6UPT9"/>
<accession>A0A5N6UPT9</accession>